<comment type="caution">
    <text evidence="2">The sequence shown here is derived from an EMBL/GenBank/DDBJ whole genome shotgun (WGS) entry which is preliminary data.</text>
</comment>
<proteinExistence type="predicted"/>
<dbReference type="GO" id="GO:0005886">
    <property type="term" value="C:plasma membrane"/>
    <property type="evidence" value="ECO:0007669"/>
    <property type="project" value="TreeGrafter"/>
</dbReference>
<dbReference type="Pfam" id="PF02698">
    <property type="entry name" value="DUF218"/>
    <property type="match status" value="1"/>
</dbReference>
<evidence type="ECO:0000313" key="3">
    <source>
        <dbReference type="Proteomes" id="UP000236654"/>
    </source>
</evidence>
<gene>
    <name evidence="2" type="ORF">CW751_13390</name>
</gene>
<dbReference type="InterPro" id="IPR003848">
    <property type="entry name" value="DUF218"/>
</dbReference>
<dbReference type="AlphaFoldDB" id="A0A2I0QZQ9"/>
<organism evidence="2 3">
    <name type="scientific">Brumimicrobium salinarum</name>
    <dbReference type="NCBI Taxonomy" id="2058658"/>
    <lineage>
        <taxon>Bacteria</taxon>
        <taxon>Pseudomonadati</taxon>
        <taxon>Bacteroidota</taxon>
        <taxon>Flavobacteriia</taxon>
        <taxon>Flavobacteriales</taxon>
        <taxon>Crocinitomicaceae</taxon>
        <taxon>Brumimicrobium</taxon>
    </lineage>
</organism>
<dbReference type="Proteomes" id="UP000236654">
    <property type="component" value="Unassembled WGS sequence"/>
</dbReference>
<dbReference type="OrthoDB" id="9782395at2"/>
<sequence>MLFANIRVAQSAENRTFQNVEVIPYNRVGVVLGTAKYRRGGGINLYFDYRIKAVVALFKNNKIDLVLVSGDNSSKAYNEPDMFKKALIEMGIPEDKIVLDFAGFRTLDSVVRAKCVFGLKKFTVISQKFHNERAIYLAQHYDIDVVGFNAKDVSQRYGFKTRVREYFARSKAVIDILIGVEPKFLGEQIDLNHLD</sequence>
<dbReference type="EMBL" id="PJNI01000018">
    <property type="protein sequence ID" value="PKR79826.1"/>
    <property type="molecule type" value="Genomic_DNA"/>
</dbReference>
<protein>
    <submittedName>
        <fullName evidence="2">Protein SanA</fullName>
    </submittedName>
</protein>
<accession>A0A2I0QZQ9</accession>
<dbReference type="PANTHER" id="PTHR30336:SF20">
    <property type="entry name" value="DUF218 DOMAIN-CONTAINING PROTEIN"/>
    <property type="match status" value="1"/>
</dbReference>
<dbReference type="InterPro" id="IPR051599">
    <property type="entry name" value="Cell_Envelope_Assoc"/>
</dbReference>
<keyword evidence="3" id="KW-1185">Reference proteome</keyword>
<name>A0A2I0QZQ9_9FLAO</name>
<dbReference type="CDD" id="cd06259">
    <property type="entry name" value="YdcF-like"/>
    <property type="match status" value="1"/>
</dbReference>
<evidence type="ECO:0000259" key="1">
    <source>
        <dbReference type="Pfam" id="PF02698"/>
    </source>
</evidence>
<feature type="domain" description="DUF218" evidence="1">
    <location>
        <begin position="30"/>
        <end position="151"/>
    </location>
</feature>
<evidence type="ECO:0000313" key="2">
    <source>
        <dbReference type="EMBL" id="PKR79826.1"/>
    </source>
</evidence>
<reference evidence="2 3" key="1">
    <citation type="submission" date="2017-12" db="EMBL/GenBank/DDBJ databases">
        <title>The draft genome sequence of Brumimicrobium saltpan LHR20.</title>
        <authorList>
            <person name="Do Z.-J."/>
            <person name="Luo H.-R."/>
        </authorList>
    </citation>
    <scope>NUCLEOTIDE SEQUENCE [LARGE SCALE GENOMIC DNA]</scope>
    <source>
        <strain evidence="2 3">LHR20</strain>
    </source>
</reference>
<dbReference type="PANTHER" id="PTHR30336">
    <property type="entry name" value="INNER MEMBRANE PROTEIN, PROBABLE PERMEASE"/>
    <property type="match status" value="1"/>
</dbReference>